<reference evidence="1 2" key="1">
    <citation type="submission" date="2016-03" db="EMBL/GenBank/DDBJ databases">
        <title>Characterisation of pf16 and phiPMW: Two novel phages infecting Pseudomonas putida PpG1.</title>
        <authorList>
            <person name="Magill D.J."/>
            <person name="Krylov V.N."/>
            <person name="Shaburova O.V."/>
            <person name="Allen C.C.R."/>
            <person name="McGrath J.W."/>
            <person name="Quinn J.P."/>
            <person name="Kulakov L.A."/>
        </authorList>
    </citation>
    <scope>NUCLEOTIDE SEQUENCE [LARGE SCALE GENOMIC DNA]</scope>
</reference>
<evidence type="ECO:0000313" key="2">
    <source>
        <dbReference type="Proteomes" id="UP000225821"/>
    </source>
</evidence>
<dbReference type="Proteomes" id="UP000225821">
    <property type="component" value="Segment"/>
</dbReference>
<accession>A0A1S5R644</accession>
<organism evidence="1 2">
    <name type="scientific">Pseudomonas phage pf16</name>
    <dbReference type="NCBI Taxonomy" id="1815630"/>
    <lineage>
        <taxon>Viruses</taxon>
        <taxon>Duplodnaviria</taxon>
        <taxon>Heunggongvirae</taxon>
        <taxon>Uroviricota</taxon>
        <taxon>Caudoviricetes</taxon>
        <taxon>Chakrabartyvirus</taxon>
        <taxon>Chakrabartyvirus pf16</taxon>
    </lineage>
</organism>
<sequence length="74" mass="8787">MKSYRVSVAVLNRIVDLCNQDPLRIGMEVNRLLRHAEELEMPYRTKMKLVPGKWPEAYTYDPEQRLIELKEKPS</sequence>
<protein>
    <submittedName>
        <fullName evidence="1">Uncharacterized protein</fullName>
    </submittedName>
</protein>
<gene>
    <name evidence="1" type="ORF">pf16_217</name>
</gene>
<dbReference type="EMBL" id="KU873925">
    <property type="protein sequence ID" value="AND75140.1"/>
    <property type="molecule type" value="Genomic_DNA"/>
</dbReference>
<name>A0A1S5R644_9CAUD</name>
<proteinExistence type="predicted"/>
<evidence type="ECO:0000313" key="1">
    <source>
        <dbReference type="EMBL" id="AND75140.1"/>
    </source>
</evidence>
<keyword evidence="2" id="KW-1185">Reference proteome</keyword>